<organism evidence="1 2">
    <name type="scientific">Spongiactinospora gelatinilytica</name>
    <dbReference type="NCBI Taxonomy" id="2666298"/>
    <lineage>
        <taxon>Bacteria</taxon>
        <taxon>Bacillati</taxon>
        <taxon>Actinomycetota</taxon>
        <taxon>Actinomycetes</taxon>
        <taxon>Streptosporangiales</taxon>
        <taxon>Streptosporangiaceae</taxon>
        <taxon>Spongiactinospora</taxon>
    </lineage>
</organism>
<proteinExistence type="predicted"/>
<dbReference type="InterPro" id="IPR015943">
    <property type="entry name" value="WD40/YVTN_repeat-like_dom_sf"/>
</dbReference>
<evidence type="ECO:0000313" key="2">
    <source>
        <dbReference type="Proteomes" id="UP000248544"/>
    </source>
</evidence>
<dbReference type="AlphaFoldDB" id="A0A2W2I270"/>
<evidence type="ECO:0000313" key="1">
    <source>
        <dbReference type="EMBL" id="PZG57030.1"/>
    </source>
</evidence>
<gene>
    <name evidence="1" type="ORF">C1I98_00615</name>
</gene>
<dbReference type="SUPFAM" id="SSF50969">
    <property type="entry name" value="YVTN repeat-like/Quinoprotein amine dehydrogenase"/>
    <property type="match status" value="1"/>
</dbReference>
<dbReference type="EMBL" id="POUA01000002">
    <property type="protein sequence ID" value="PZG57030.1"/>
    <property type="molecule type" value="Genomic_DNA"/>
</dbReference>
<keyword evidence="2" id="KW-1185">Reference proteome</keyword>
<reference evidence="1 2" key="1">
    <citation type="submission" date="2018-01" db="EMBL/GenBank/DDBJ databases">
        <title>Draft genome sequence of Sphaerisporangium sp. 7K107.</title>
        <authorList>
            <person name="Sahin N."/>
            <person name="Saygin H."/>
            <person name="Ay H."/>
        </authorList>
    </citation>
    <scope>NUCLEOTIDE SEQUENCE [LARGE SCALE GENOMIC DNA]</scope>
    <source>
        <strain evidence="1 2">7K107</strain>
    </source>
</reference>
<dbReference type="Proteomes" id="UP000248544">
    <property type="component" value="Unassembled WGS sequence"/>
</dbReference>
<dbReference type="InterPro" id="IPR011044">
    <property type="entry name" value="Quino_amine_DH_bsu"/>
</dbReference>
<protein>
    <submittedName>
        <fullName evidence="1">Uncharacterized protein</fullName>
    </submittedName>
</protein>
<dbReference type="Gene3D" id="2.130.10.10">
    <property type="entry name" value="YVTN repeat-like/Quinoprotein amine dehydrogenase"/>
    <property type="match status" value="1"/>
</dbReference>
<accession>A0A2W2I270</accession>
<comment type="caution">
    <text evidence="1">The sequence shown here is derived from an EMBL/GenBank/DDBJ whole genome shotgun (WGS) entry which is preliminary data.</text>
</comment>
<sequence length="50" mass="5280">MNIFDTRTNAVLGEVAVGDDPRYTASGPGGRFLYLTNTGSHSVSVLTLAH</sequence>
<name>A0A2W2I270_9ACTN</name>